<dbReference type="GO" id="GO:1904262">
    <property type="term" value="P:negative regulation of TORC1 signaling"/>
    <property type="evidence" value="ECO:0000318"/>
    <property type="project" value="GO_Central"/>
</dbReference>
<feature type="domain" description="Vacuolar membrane-associated protein Iml1 N-terminal" evidence="2">
    <location>
        <begin position="107"/>
        <end position="187"/>
    </location>
</feature>
<feature type="compositionally biased region" description="Basic and acidic residues" evidence="1">
    <location>
        <begin position="1199"/>
        <end position="1208"/>
    </location>
</feature>
<dbReference type="eggNOG" id="KOG3572">
    <property type="taxonomic scope" value="Eukaryota"/>
</dbReference>
<feature type="region of interest" description="Disordered" evidence="1">
    <location>
        <begin position="741"/>
        <end position="777"/>
    </location>
</feature>
<proteinExistence type="predicted"/>
<feature type="region of interest" description="Disordered" evidence="1">
    <location>
        <begin position="348"/>
        <end position="367"/>
    </location>
</feature>
<dbReference type="PANTHER" id="PTHR13179">
    <property type="entry name" value="DEP DOMAIN CONTAINING PROTEIN 5"/>
    <property type="match status" value="1"/>
</dbReference>
<evidence type="ECO:0000313" key="3">
    <source>
        <dbReference type="EMBL" id="EDQ92077.1"/>
    </source>
</evidence>
<dbReference type="EMBL" id="CH991544">
    <property type="protein sequence ID" value="EDQ92077.1"/>
    <property type="molecule type" value="Genomic_DNA"/>
</dbReference>
<dbReference type="PANTHER" id="PTHR13179:SF8">
    <property type="entry name" value="GATOR COMPLEX PROTEIN DEPDC5"/>
    <property type="match status" value="1"/>
</dbReference>
<dbReference type="AlphaFoldDB" id="A9USC5"/>
<reference evidence="3 4" key="1">
    <citation type="journal article" date="2008" name="Nature">
        <title>The genome of the choanoflagellate Monosiga brevicollis and the origin of metazoans.</title>
        <authorList>
            <consortium name="JGI Sequencing"/>
            <person name="King N."/>
            <person name="Westbrook M.J."/>
            <person name="Young S.L."/>
            <person name="Kuo A."/>
            <person name="Abedin M."/>
            <person name="Chapman J."/>
            <person name="Fairclough S."/>
            <person name="Hellsten U."/>
            <person name="Isogai Y."/>
            <person name="Letunic I."/>
            <person name="Marr M."/>
            <person name="Pincus D."/>
            <person name="Putnam N."/>
            <person name="Rokas A."/>
            <person name="Wright K.J."/>
            <person name="Zuzow R."/>
            <person name="Dirks W."/>
            <person name="Good M."/>
            <person name="Goodstein D."/>
            <person name="Lemons D."/>
            <person name="Li W."/>
            <person name="Lyons J.B."/>
            <person name="Morris A."/>
            <person name="Nichols S."/>
            <person name="Richter D.J."/>
            <person name="Salamov A."/>
            <person name="Bork P."/>
            <person name="Lim W.A."/>
            <person name="Manning G."/>
            <person name="Miller W.T."/>
            <person name="McGinnis W."/>
            <person name="Shapiro H."/>
            <person name="Tjian R."/>
            <person name="Grigoriev I.V."/>
            <person name="Rokhsar D."/>
        </authorList>
    </citation>
    <scope>NUCLEOTIDE SEQUENCE [LARGE SCALE GENOMIC DNA]</scope>
    <source>
        <strain evidence="4">MX1 / ATCC 50154</strain>
    </source>
</reference>
<feature type="domain" description="Vacuolar membrane-associated protein Iml1 N-terminal" evidence="2">
    <location>
        <begin position="189"/>
        <end position="338"/>
    </location>
</feature>
<dbReference type="GO" id="GO:0005096">
    <property type="term" value="F:GTPase activator activity"/>
    <property type="evidence" value="ECO:0007669"/>
    <property type="project" value="InterPro"/>
</dbReference>
<dbReference type="GO" id="GO:0005765">
    <property type="term" value="C:lysosomal membrane"/>
    <property type="evidence" value="ECO:0000318"/>
    <property type="project" value="GO_Central"/>
</dbReference>
<accession>A9USC5</accession>
<feature type="compositionally biased region" description="Polar residues" evidence="1">
    <location>
        <begin position="352"/>
        <end position="367"/>
    </location>
</feature>
<name>A9USC5_MONBE</name>
<feature type="compositionally biased region" description="Low complexity" evidence="1">
    <location>
        <begin position="758"/>
        <end position="768"/>
    </location>
</feature>
<dbReference type="STRING" id="81824.A9USC5"/>
<dbReference type="RefSeq" id="XP_001743363.1">
    <property type="nucleotide sequence ID" value="XM_001743311.1"/>
</dbReference>
<feature type="region of interest" description="Disordered" evidence="1">
    <location>
        <begin position="1194"/>
        <end position="1227"/>
    </location>
</feature>
<dbReference type="GO" id="GO:0034198">
    <property type="term" value="P:cellular response to amino acid starvation"/>
    <property type="evidence" value="ECO:0000318"/>
    <property type="project" value="GO_Central"/>
</dbReference>
<keyword evidence="4" id="KW-1185">Reference proteome</keyword>
<dbReference type="InterPro" id="IPR048255">
    <property type="entry name" value="IML1_N"/>
</dbReference>
<dbReference type="GeneID" id="5888664"/>
<evidence type="ECO:0000313" key="4">
    <source>
        <dbReference type="Proteomes" id="UP000001357"/>
    </source>
</evidence>
<dbReference type="GO" id="GO:1990130">
    <property type="term" value="C:GATOR1 complex"/>
    <property type="evidence" value="ECO:0000318"/>
    <property type="project" value="GO_Central"/>
</dbReference>
<dbReference type="GO" id="GO:0010508">
    <property type="term" value="P:positive regulation of autophagy"/>
    <property type="evidence" value="ECO:0000318"/>
    <property type="project" value="GO_Central"/>
</dbReference>
<protein>
    <recommendedName>
        <fullName evidence="2">Vacuolar membrane-associated protein Iml1 N-terminal domain-containing protein</fullName>
    </recommendedName>
</protein>
<dbReference type="FunCoup" id="A9USC5">
    <property type="interactions" value="1086"/>
</dbReference>
<gene>
    <name evidence="3" type="ORF">MONBRDRAFT_31201</name>
</gene>
<dbReference type="KEGG" id="mbr:MONBRDRAFT_31201"/>
<evidence type="ECO:0000259" key="2">
    <source>
        <dbReference type="Pfam" id="PF12257"/>
    </source>
</evidence>
<dbReference type="Proteomes" id="UP000001357">
    <property type="component" value="Unassembled WGS sequence"/>
</dbReference>
<organism evidence="3 4">
    <name type="scientific">Monosiga brevicollis</name>
    <name type="common">Choanoflagellate</name>
    <dbReference type="NCBI Taxonomy" id="81824"/>
    <lineage>
        <taxon>Eukaryota</taxon>
        <taxon>Choanoflagellata</taxon>
        <taxon>Craspedida</taxon>
        <taxon>Salpingoecidae</taxon>
        <taxon>Monosiga</taxon>
    </lineage>
</organism>
<dbReference type="InterPro" id="IPR027244">
    <property type="entry name" value="IML1"/>
</dbReference>
<evidence type="ECO:0000256" key="1">
    <source>
        <dbReference type="SAM" id="MobiDB-lite"/>
    </source>
</evidence>
<sequence>MATTGLSHGSGSLSNYHSYRLWVHDTDGNEHAPDVMCTFQPSTIYILFVPCPHAKLPAIPTQKEQLSLASGGQISLHGSIASLFKLDNLREVHVVKVAPEAVALDVVEITFRGQYIGRNDMFRLTSSLKQQCLYVGRSVQVGGIRCQISQLWLKSNGKEVASGYATASTKVVYRSSACQIHMLIQMSAVTLFARILYDETDVDAFPPHIQHLYQVILQNEVGVDLLLQLTTIRGYLNNFLDKIELLETSMPRGHLSRALHGNVLEAVNLSLNVFDRHHLDRVFQRTGLGVLIISPGGGLFESSPELLKLSQQRICDNGIGCDLVCLAERRAHDAVIFRWQARDDTAEHRSPHASTRLTPMVSSSSLPGWTGSDTGESVFSPLVDRRRHGGDHPYFYARPTWIHTFLYDQDFILREALTPQWQEEPHVPARFMETSAVFSAEEGQRWRIAPAPRHETTPETLAEMEEHDRLIWLTAEDAMSSTRENQVNDGTQALRALNDGRSVSIGRDNSLVREMAQRASRHASKGSFVPSQATLQAANSPLVRDAPTTALGAATADKLASTSIPPSYTVGASLSESPIDPSLLHNAGVRRMARAWRRYAVKDNLLLSEQERRACDRLSGHPLVNPYLLRDAYNEFVGGNHNWKHVFPPAYLNSSTPFGPPWKSICRPACLPLTTDQLPSEVELTETHRVVSHYKLNAVSHWDGRPGPAGNATMMRQLFVLLQAQRMAQGFQLCVSRSRRGGRGGVLEESSDRSQTDSRSAAMARASAPTNNRVKSSNSNVLPDVLYMPLNAVASVDSPESDLDVAHWMSFGSHFHKLEYKQHENAVFVDIYRPLDHLHPRPLSYSYGLIPYRRSDAIAMETKFSPSALDGYNWNAADNLVSNREVATEPLSSNEIDSLRFWRVRFGVVPAHRFMTVAEAVSNFGRFLEDVHRVLKPYRVGLYLCFVVALCVYVCVCVCVCPGKSGSLEAVPLQFGPLTSDSSAEPVQVGAFAVTSMVEPTDERCLSDLQPSQVAAASDKHVLAQVTWLNVDPKGISGRDEWAGLYADTQRVVLEALEDAFDLILDVRHDEVQLAELDVGPRQRPAVLARQYLHRFNDGQAAHHGTPRSGLACLGRASCNHQLGSASHRALSAALPVPCTTKDYTCPFLRSVGCKRPMKRSADYCKTLLDWTFTHCVHEKTLKALCQCRDDPETQMSKSRRDISRRQESIAGAAGKKPKHRNNEQRS</sequence>
<dbReference type="Pfam" id="PF12257">
    <property type="entry name" value="IML1"/>
    <property type="match status" value="2"/>
</dbReference>
<dbReference type="InParanoid" id="A9USC5"/>